<dbReference type="RefSeq" id="WP_147891161.1">
    <property type="nucleotide sequence ID" value="NZ_VRTS01000003.1"/>
</dbReference>
<dbReference type="EMBL" id="VRTS01000003">
    <property type="protein sequence ID" value="TXK64349.1"/>
    <property type="molecule type" value="Genomic_DNA"/>
</dbReference>
<dbReference type="Pfam" id="PF07784">
    <property type="entry name" value="DUF1622"/>
    <property type="match status" value="1"/>
</dbReference>
<name>A0A5C8KW86_9GAMM</name>
<dbReference type="InterPro" id="IPR012427">
    <property type="entry name" value="DUF1622"/>
</dbReference>
<dbReference type="Proteomes" id="UP000321248">
    <property type="component" value="Unassembled WGS sequence"/>
</dbReference>
<keyword evidence="1" id="KW-0472">Membrane</keyword>
<protein>
    <submittedName>
        <fullName evidence="2">DUF1622 domain-containing protein</fullName>
    </submittedName>
</protein>
<evidence type="ECO:0000313" key="2">
    <source>
        <dbReference type="EMBL" id="TXK64349.1"/>
    </source>
</evidence>
<keyword evidence="1" id="KW-1133">Transmembrane helix</keyword>
<evidence type="ECO:0000313" key="3">
    <source>
        <dbReference type="Proteomes" id="UP000321248"/>
    </source>
</evidence>
<comment type="caution">
    <text evidence="2">The sequence shown here is derived from an EMBL/GenBank/DDBJ whole genome shotgun (WGS) entry which is preliminary data.</text>
</comment>
<proteinExistence type="predicted"/>
<sequence length="129" mass="14567">MGDRFVPIIETVITFLELTGVAVIVIGFIIATVQWLFRFRRQTTHAAYLQYRRRSVRGLILGLEFLVAADIIKTVTMDYSISSLLELGLIVVIRTFLVFSLHLEIDGHLPWQPGRKRSGPLAKQDPGST</sequence>
<keyword evidence="3" id="KW-1185">Reference proteome</keyword>
<feature type="transmembrane region" description="Helical" evidence="1">
    <location>
        <begin position="12"/>
        <end position="37"/>
    </location>
</feature>
<dbReference type="PANTHER" id="PTHR38468">
    <property type="entry name" value="SLL0939 PROTEIN"/>
    <property type="match status" value="1"/>
</dbReference>
<dbReference type="PANTHER" id="PTHR38468:SF1">
    <property type="entry name" value="SLL0939 PROTEIN"/>
    <property type="match status" value="1"/>
</dbReference>
<evidence type="ECO:0000256" key="1">
    <source>
        <dbReference type="SAM" id="Phobius"/>
    </source>
</evidence>
<dbReference type="OrthoDB" id="9812897at2"/>
<dbReference type="AlphaFoldDB" id="A0A5C8KW86"/>
<feature type="transmembrane region" description="Helical" evidence="1">
    <location>
        <begin position="81"/>
        <end position="103"/>
    </location>
</feature>
<reference evidence="2 3" key="1">
    <citation type="submission" date="2019-08" db="EMBL/GenBank/DDBJ databases">
        <authorList>
            <person name="Karlyshev A.V."/>
        </authorList>
    </citation>
    <scope>NUCLEOTIDE SEQUENCE [LARGE SCALE GENOMIC DNA]</scope>
    <source>
        <strain evidence="2 3">Alg18-2.2</strain>
    </source>
</reference>
<gene>
    <name evidence="2" type="ORF">FU658_05460</name>
</gene>
<organism evidence="2 3">
    <name type="scientific">Alkalisalibacterium limincola</name>
    <dbReference type="NCBI Taxonomy" id="2699169"/>
    <lineage>
        <taxon>Bacteria</taxon>
        <taxon>Pseudomonadati</taxon>
        <taxon>Pseudomonadota</taxon>
        <taxon>Gammaproteobacteria</taxon>
        <taxon>Lysobacterales</taxon>
        <taxon>Lysobacteraceae</taxon>
        <taxon>Alkalisalibacterium</taxon>
    </lineage>
</organism>
<accession>A0A5C8KW86</accession>
<keyword evidence="1" id="KW-0812">Transmembrane</keyword>